<evidence type="ECO:0000256" key="2">
    <source>
        <dbReference type="ARBA" id="ARBA00023002"/>
    </source>
</evidence>
<dbReference type="Pfam" id="PF08240">
    <property type="entry name" value="ADH_N"/>
    <property type="match status" value="1"/>
</dbReference>
<keyword evidence="2" id="KW-0560">Oxidoreductase</keyword>
<evidence type="ECO:0000256" key="1">
    <source>
        <dbReference type="ARBA" id="ARBA00022857"/>
    </source>
</evidence>
<dbReference type="Gene3D" id="3.90.180.10">
    <property type="entry name" value="Medium-chain alcohol dehydrogenases, catalytic domain"/>
    <property type="match status" value="1"/>
</dbReference>
<dbReference type="SUPFAM" id="SSF51735">
    <property type="entry name" value="NAD(P)-binding Rossmann-fold domains"/>
    <property type="match status" value="1"/>
</dbReference>
<proteinExistence type="predicted"/>
<dbReference type="InterPro" id="IPR020843">
    <property type="entry name" value="ER"/>
</dbReference>
<reference evidence="4 5" key="2">
    <citation type="journal article" date="2017" name="Front. Microbiol.">
        <title>Genomics Reveals a Unique Clone of Burkholderia cenocepacia Harboring an Actively Excising Novel Genomic Island.</title>
        <authorList>
            <person name="Patil P.P."/>
            <person name="Mali S."/>
            <person name="Midha S."/>
            <person name="Gautam V."/>
            <person name="Dash L."/>
            <person name="Kumar S."/>
            <person name="Shastri J."/>
            <person name="Singhal L."/>
            <person name="Patil P.B."/>
        </authorList>
    </citation>
    <scope>NUCLEOTIDE SEQUENCE [LARGE SCALE GENOMIC DNA]</scope>
    <source>
        <strain evidence="4 5">BC-19</strain>
    </source>
</reference>
<sequence length="379" mass="40064">MAMPRFADGPRIGRASTNVEDHIVIDDANPLPAHMTAIEIVRPGGPDVLVPATRAVPVPGPDDVLIRIHAAGVNGPDVFQRKGLYDPPPGASDIPGLEIAGEVVAVGRDVTRFAVGDRVCALIPGGGYAEYAVANESNTLAIPDGLGMAEAAALPETFMTVWLNLFQRGRLSPGESVLIHGGASGIGTTATMLAKAFGASTIITTVGSDAQRDASMRLGADLAIDYRSEDFVEAVARFTGGKGVDVIVDIIAGDYVARNFAAAAMNGRIVQIGVINGPAKELDLFPMLTKRLTHIGSTLRSRTYAEKAQIIRELEEAVWPLIRQGTVKPRVYRLFDLRDARAAHELMDSGRHIGKIVLATRAAEGSLRAAVDANAKHST</sequence>
<dbReference type="NCBIfam" id="TIGR02824">
    <property type="entry name" value="quinone_pig3"/>
    <property type="match status" value="1"/>
</dbReference>
<dbReference type="EMBL" id="JYMX02000042">
    <property type="protein sequence ID" value="MCW3716350.1"/>
    <property type="molecule type" value="Genomic_DNA"/>
</dbReference>
<dbReference type="PANTHER" id="PTHR48106">
    <property type="entry name" value="QUINONE OXIDOREDUCTASE PIG3-RELATED"/>
    <property type="match status" value="1"/>
</dbReference>
<dbReference type="Proteomes" id="UP000191686">
    <property type="component" value="Unassembled WGS sequence"/>
</dbReference>
<organism evidence="4 5">
    <name type="scientific">Burkholderia cenocepacia</name>
    <dbReference type="NCBI Taxonomy" id="95486"/>
    <lineage>
        <taxon>Bacteria</taxon>
        <taxon>Pseudomonadati</taxon>
        <taxon>Pseudomonadota</taxon>
        <taxon>Betaproteobacteria</taxon>
        <taxon>Burkholderiales</taxon>
        <taxon>Burkholderiaceae</taxon>
        <taxon>Burkholderia</taxon>
        <taxon>Burkholderia cepacia complex</taxon>
    </lineage>
</organism>
<comment type="caution">
    <text evidence="4">The sequence shown here is derived from an EMBL/GenBank/DDBJ whole genome shotgun (WGS) entry which is preliminary data.</text>
</comment>
<keyword evidence="1" id="KW-0521">NADP</keyword>
<dbReference type="InterPro" id="IPR036291">
    <property type="entry name" value="NAD(P)-bd_dom_sf"/>
</dbReference>
<dbReference type="Gene3D" id="3.40.50.720">
    <property type="entry name" value="NAD(P)-binding Rossmann-like Domain"/>
    <property type="match status" value="1"/>
</dbReference>
<dbReference type="AlphaFoldDB" id="A0ABD4UPI3"/>
<dbReference type="GO" id="GO:0016491">
    <property type="term" value="F:oxidoreductase activity"/>
    <property type="evidence" value="ECO:0007669"/>
    <property type="project" value="UniProtKB-KW"/>
</dbReference>
<accession>A0ABD4UPI3</accession>
<dbReference type="InterPro" id="IPR013154">
    <property type="entry name" value="ADH-like_N"/>
</dbReference>
<dbReference type="InterPro" id="IPR013149">
    <property type="entry name" value="ADH-like_C"/>
</dbReference>
<dbReference type="SUPFAM" id="SSF50129">
    <property type="entry name" value="GroES-like"/>
    <property type="match status" value="1"/>
</dbReference>
<dbReference type="InterPro" id="IPR011032">
    <property type="entry name" value="GroES-like_sf"/>
</dbReference>
<protein>
    <submittedName>
        <fullName evidence="4">NAD(P)H-quinone oxidoreductase</fullName>
    </submittedName>
</protein>
<dbReference type="CDD" id="cd05276">
    <property type="entry name" value="p53_inducible_oxidoreductase"/>
    <property type="match status" value="1"/>
</dbReference>
<feature type="domain" description="Enoyl reductase (ER)" evidence="3">
    <location>
        <begin position="44"/>
        <end position="358"/>
    </location>
</feature>
<dbReference type="InterPro" id="IPR014189">
    <property type="entry name" value="Quinone_OxRdtase_PIG3"/>
</dbReference>
<dbReference type="SMART" id="SM00829">
    <property type="entry name" value="PKS_ER"/>
    <property type="match status" value="1"/>
</dbReference>
<name>A0ABD4UPI3_9BURK</name>
<gene>
    <name evidence="4" type="ORF">UE95_034205</name>
</gene>
<dbReference type="Pfam" id="PF00107">
    <property type="entry name" value="ADH_zinc_N"/>
    <property type="match status" value="1"/>
</dbReference>
<reference evidence="4 5" key="1">
    <citation type="journal article" date="2017" name="Front. Microbiol.">
        <title>Genomics reveals a unique clone of Burkholderia cenocepacia harbouring an actively excising novel genomic island.</title>
        <authorList>
            <person name="Patil P."/>
            <person name="Mali S."/>
            <person name="Midha S."/>
            <person name="Gautam V."/>
            <person name="Dash L."/>
            <person name="Kumar S."/>
            <person name="Shastri J."/>
            <person name="Singhal L."/>
            <person name="Patil P.B."/>
        </authorList>
    </citation>
    <scope>NUCLEOTIDE SEQUENCE [LARGE SCALE GENOMIC DNA]</scope>
    <source>
        <strain evidence="4 5">BC-19</strain>
    </source>
</reference>
<evidence type="ECO:0000259" key="3">
    <source>
        <dbReference type="SMART" id="SM00829"/>
    </source>
</evidence>
<evidence type="ECO:0000313" key="5">
    <source>
        <dbReference type="Proteomes" id="UP000191686"/>
    </source>
</evidence>
<dbReference type="RefSeq" id="WP_171984390.1">
    <property type="nucleotide sequence ID" value="NZ_CADETK010000018.1"/>
</dbReference>
<evidence type="ECO:0000313" key="4">
    <source>
        <dbReference type="EMBL" id="MCW3716350.1"/>
    </source>
</evidence>
<dbReference type="PANTHER" id="PTHR48106:SF8">
    <property type="entry name" value="OS02G0805600 PROTEIN"/>
    <property type="match status" value="1"/>
</dbReference>